<dbReference type="PROSITE" id="PS50994">
    <property type="entry name" value="INTEGRASE"/>
    <property type="match status" value="1"/>
</dbReference>
<organism evidence="3 4">
    <name type="scientific">Gekko japonicus</name>
    <name type="common">Schlegel's Japanese gecko</name>
    <dbReference type="NCBI Taxonomy" id="146911"/>
    <lineage>
        <taxon>Eukaryota</taxon>
        <taxon>Metazoa</taxon>
        <taxon>Chordata</taxon>
        <taxon>Craniata</taxon>
        <taxon>Vertebrata</taxon>
        <taxon>Euteleostomi</taxon>
        <taxon>Lepidosauria</taxon>
        <taxon>Squamata</taxon>
        <taxon>Bifurcata</taxon>
        <taxon>Gekkota</taxon>
        <taxon>Gekkonidae</taxon>
        <taxon>Gekkoninae</taxon>
        <taxon>Gekko</taxon>
    </lineage>
</organism>
<dbReference type="Pfam" id="PF00665">
    <property type="entry name" value="rve"/>
    <property type="match status" value="1"/>
</dbReference>
<dbReference type="GeneID" id="107112453"/>
<dbReference type="Gene3D" id="1.10.340.70">
    <property type="match status" value="1"/>
</dbReference>
<evidence type="ECO:0000259" key="2">
    <source>
        <dbReference type="PROSITE" id="PS50994"/>
    </source>
</evidence>
<dbReference type="InterPro" id="IPR012337">
    <property type="entry name" value="RNaseH-like_sf"/>
</dbReference>
<dbReference type="Proteomes" id="UP000694871">
    <property type="component" value="Unplaced"/>
</dbReference>
<dbReference type="InterPro" id="IPR041588">
    <property type="entry name" value="Integrase_H2C2"/>
</dbReference>
<dbReference type="InterPro" id="IPR001584">
    <property type="entry name" value="Integrase_cat-core"/>
</dbReference>
<dbReference type="InterPro" id="IPR050951">
    <property type="entry name" value="Retrovirus_Pol_polyprotein"/>
</dbReference>
<dbReference type="InterPro" id="IPR036397">
    <property type="entry name" value="RNaseH_sf"/>
</dbReference>
<evidence type="ECO:0000313" key="3">
    <source>
        <dbReference type="Proteomes" id="UP000694871"/>
    </source>
</evidence>
<reference evidence="4" key="1">
    <citation type="submission" date="2025-08" db="UniProtKB">
        <authorList>
            <consortium name="RefSeq"/>
        </authorList>
    </citation>
    <scope>IDENTIFICATION</scope>
</reference>
<dbReference type="Pfam" id="PF17921">
    <property type="entry name" value="Integrase_H2C2"/>
    <property type="match status" value="1"/>
</dbReference>
<protein>
    <recommendedName>
        <fullName evidence="1">Gypsy retrotransposon integrase-like protein 1</fullName>
    </recommendedName>
</protein>
<name>A0ABM1K5T5_GEKJA</name>
<proteinExistence type="predicted"/>
<dbReference type="SUPFAM" id="SSF53098">
    <property type="entry name" value="Ribonuclease H-like"/>
    <property type="match status" value="1"/>
</dbReference>
<evidence type="ECO:0000313" key="4">
    <source>
        <dbReference type="RefSeq" id="XP_015269072.1"/>
    </source>
</evidence>
<keyword evidence="3" id="KW-1185">Reference proteome</keyword>
<accession>A0ABM1K5T5</accession>
<sequence length="328" mass="36463">MQAFGQGMCDHPNPLKIIPDHIYSENKSWTSVETSYETGPIGRMTQPASQGVPFPKFLMNMGSSRKNPLGASTCSESLCDSGALSGYSLSSSTGCLLWGSRVVIPSPLRERVLTALHETHPGVVRMKALARSYVWWPGLDADIEGVVKRCQPCQASRPEPPRAPERAWESSHRPWSRLHLDFAGPFQGKLFFILVDAYSKWLEVVPVPSTSSQAAIRAMWRIFSGQGIPDTLVTDNGTAFTSAEFQAFTRYYGIRHVRSAPFHPATNGQAERMVRTTKDALRRLDSTDWDYKLAAFLFGQHTTPHSTTGRTPAELLLGRRLASRLDRL</sequence>
<dbReference type="RefSeq" id="XP_015269072.1">
    <property type="nucleotide sequence ID" value="XM_015413586.1"/>
</dbReference>
<dbReference type="PANTHER" id="PTHR37984:SF12">
    <property type="entry name" value="RIBONUCLEASE H"/>
    <property type="match status" value="1"/>
</dbReference>
<feature type="domain" description="Integrase catalytic" evidence="2">
    <location>
        <begin position="170"/>
        <end position="320"/>
    </location>
</feature>
<evidence type="ECO:0000256" key="1">
    <source>
        <dbReference type="ARBA" id="ARBA00039658"/>
    </source>
</evidence>
<gene>
    <name evidence="4" type="primary">LOC107112453</name>
</gene>
<dbReference type="PANTHER" id="PTHR37984">
    <property type="entry name" value="PROTEIN CBG26694"/>
    <property type="match status" value="1"/>
</dbReference>
<dbReference type="Gene3D" id="3.30.420.10">
    <property type="entry name" value="Ribonuclease H-like superfamily/Ribonuclease H"/>
    <property type="match status" value="1"/>
</dbReference>